<dbReference type="InterPro" id="IPR037883">
    <property type="entry name" value="Knr4/Smi1-like_sf"/>
</dbReference>
<accession>A0A6A6RTT0</accession>
<dbReference type="Pfam" id="PF09346">
    <property type="entry name" value="SMI1_KNR4"/>
    <property type="match status" value="1"/>
</dbReference>
<evidence type="ECO:0000313" key="3">
    <source>
        <dbReference type="Proteomes" id="UP000799753"/>
    </source>
</evidence>
<keyword evidence="3" id="KW-1185">Reference proteome</keyword>
<dbReference type="SMART" id="SM00860">
    <property type="entry name" value="SMI1_KNR4"/>
    <property type="match status" value="1"/>
</dbReference>
<evidence type="ECO:0000313" key="2">
    <source>
        <dbReference type="EMBL" id="KAF2637638.1"/>
    </source>
</evidence>
<feature type="domain" description="Knr4/Smi1-like" evidence="1">
    <location>
        <begin position="312"/>
        <end position="434"/>
    </location>
</feature>
<reference evidence="2" key="1">
    <citation type="journal article" date="2020" name="Stud. Mycol.">
        <title>101 Dothideomycetes genomes: a test case for predicting lifestyles and emergence of pathogens.</title>
        <authorList>
            <person name="Haridas S."/>
            <person name="Albert R."/>
            <person name="Binder M."/>
            <person name="Bloem J."/>
            <person name="Labutti K."/>
            <person name="Salamov A."/>
            <person name="Andreopoulos B."/>
            <person name="Baker S."/>
            <person name="Barry K."/>
            <person name="Bills G."/>
            <person name="Bluhm B."/>
            <person name="Cannon C."/>
            <person name="Castanera R."/>
            <person name="Culley D."/>
            <person name="Daum C."/>
            <person name="Ezra D."/>
            <person name="Gonzalez J."/>
            <person name="Henrissat B."/>
            <person name="Kuo A."/>
            <person name="Liang C."/>
            <person name="Lipzen A."/>
            <person name="Lutzoni F."/>
            <person name="Magnuson J."/>
            <person name="Mondo S."/>
            <person name="Nolan M."/>
            <person name="Ohm R."/>
            <person name="Pangilinan J."/>
            <person name="Park H.-J."/>
            <person name="Ramirez L."/>
            <person name="Alfaro M."/>
            <person name="Sun H."/>
            <person name="Tritt A."/>
            <person name="Yoshinaga Y."/>
            <person name="Zwiers L.-H."/>
            <person name="Turgeon B."/>
            <person name="Goodwin S."/>
            <person name="Spatafora J."/>
            <person name="Crous P."/>
            <person name="Grigoriev I."/>
        </authorList>
    </citation>
    <scope>NUCLEOTIDE SEQUENCE</scope>
    <source>
        <strain evidence="2">CBS 473.64</strain>
    </source>
</reference>
<dbReference type="Gene3D" id="3.40.1580.10">
    <property type="entry name" value="SMI1/KNR4-like"/>
    <property type="match status" value="1"/>
</dbReference>
<dbReference type="InterPro" id="IPR018958">
    <property type="entry name" value="Knr4/Smi1-like_dom"/>
</dbReference>
<proteinExistence type="predicted"/>
<name>A0A6A6RTT0_9PLEO</name>
<dbReference type="OrthoDB" id="2788868at2759"/>
<evidence type="ECO:0000259" key="1">
    <source>
        <dbReference type="SMART" id="SM00860"/>
    </source>
</evidence>
<organism evidence="2 3">
    <name type="scientific">Massarina eburnea CBS 473.64</name>
    <dbReference type="NCBI Taxonomy" id="1395130"/>
    <lineage>
        <taxon>Eukaryota</taxon>
        <taxon>Fungi</taxon>
        <taxon>Dikarya</taxon>
        <taxon>Ascomycota</taxon>
        <taxon>Pezizomycotina</taxon>
        <taxon>Dothideomycetes</taxon>
        <taxon>Pleosporomycetidae</taxon>
        <taxon>Pleosporales</taxon>
        <taxon>Massarineae</taxon>
        <taxon>Massarinaceae</taxon>
        <taxon>Massarina</taxon>
    </lineage>
</organism>
<sequence length="526" mass="59854">MADLSFSHQKILQVEDTDLYPRLSRLILSFAVLGYTDVASRLLSKLNQYDRFHGQYYLRALWLLWDYLDAWPEGEKKRVYDQIKEKKGRGQEDAVTEEEVKTEIKSVAQEYAKRWDCRMYPDSVYKRWSSQESSAVENREIIELSLRKEKMEDSKFGVSMLLFSALVASLDVALELRSSASASASASASTPTDGQDETTATPEDIIAVIAKLLYVGKGSVDRSIHFLTECQRAWPLLATHALRDALNLDTAQLSTFAKDVEVIFNERLTTGRRPPDESTINHLLHRMELNTMTNPDNEYNDFYQPTNLFHTPATPDQIEQKCQDLGIQLPDDYKEFLRLTDGFGSAFSGVLSEPGLHPVNAIRWLGDDEVYFTELGLEILPSVELCSFMGEYGDFVRDYDVVVGKAIEIGTEDIYSTWLIPPPTLAKFKDVVRRVLAGEIAVNGDPEDVKSRIRKDLQRFAGREEAFWDLEWCCVTWACGSTACMVGYPSFKAYLGSVAEKGEWFGDDLVQMRESWWAIEFKREGV</sequence>
<dbReference type="Proteomes" id="UP000799753">
    <property type="component" value="Unassembled WGS sequence"/>
</dbReference>
<dbReference type="SUPFAM" id="SSF160631">
    <property type="entry name" value="SMI1/KNR4-like"/>
    <property type="match status" value="1"/>
</dbReference>
<dbReference type="AlphaFoldDB" id="A0A6A6RTT0"/>
<dbReference type="EMBL" id="MU006792">
    <property type="protein sequence ID" value="KAF2637638.1"/>
    <property type="molecule type" value="Genomic_DNA"/>
</dbReference>
<protein>
    <recommendedName>
        <fullName evidence="1">Knr4/Smi1-like domain-containing protein</fullName>
    </recommendedName>
</protein>
<gene>
    <name evidence="2" type="ORF">P280DRAFT_520772</name>
</gene>